<dbReference type="Proteomes" id="UP000694403">
    <property type="component" value="Unplaced"/>
</dbReference>
<evidence type="ECO:0000313" key="2">
    <source>
        <dbReference type="Proteomes" id="UP000694403"/>
    </source>
</evidence>
<organism evidence="1 2">
    <name type="scientific">Chelydra serpentina</name>
    <name type="common">Snapping turtle</name>
    <name type="synonym">Testudo serpentina</name>
    <dbReference type="NCBI Taxonomy" id="8475"/>
    <lineage>
        <taxon>Eukaryota</taxon>
        <taxon>Metazoa</taxon>
        <taxon>Chordata</taxon>
        <taxon>Craniata</taxon>
        <taxon>Vertebrata</taxon>
        <taxon>Euteleostomi</taxon>
        <taxon>Archelosauria</taxon>
        <taxon>Testudinata</taxon>
        <taxon>Testudines</taxon>
        <taxon>Cryptodira</taxon>
        <taxon>Durocryptodira</taxon>
        <taxon>Americhelydia</taxon>
        <taxon>Chelydroidea</taxon>
        <taxon>Chelydridae</taxon>
        <taxon>Chelydra</taxon>
    </lineage>
</organism>
<reference evidence="1" key="1">
    <citation type="submission" date="2025-08" db="UniProtKB">
        <authorList>
            <consortium name="Ensembl"/>
        </authorList>
    </citation>
    <scope>IDENTIFICATION</scope>
</reference>
<reference evidence="1" key="2">
    <citation type="submission" date="2025-09" db="UniProtKB">
        <authorList>
            <consortium name="Ensembl"/>
        </authorList>
    </citation>
    <scope>IDENTIFICATION</scope>
</reference>
<evidence type="ECO:0000313" key="1">
    <source>
        <dbReference type="Ensembl" id="ENSCSRP00000013101.1"/>
    </source>
</evidence>
<keyword evidence="2" id="KW-1185">Reference proteome</keyword>
<protein>
    <submittedName>
        <fullName evidence="1">Uncharacterized protein</fullName>
    </submittedName>
</protein>
<name>A0A8C3SEL7_CHESE</name>
<dbReference type="Ensembl" id="ENSCSRT00000013637.1">
    <property type="protein sequence ID" value="ENSCSRP00000013101.1"/>
    <property type="gene ID" value="ENSCSRG00000009932.1"/>
</dbReference>
<sequence length="78" mass="9302">RQWRVKTYALWLFRSNLLALDIVVMNRVCKIFRKGLMGFKGFQLIHMTPDQLPAQKRLSSRNQWHPPDSVLPTMYILM</sequence>
<proteinExistence type="predicted"/>
<dbReference type="AlphaFoldDB" id="A0A8C3SEL7"/>
<accession>A0A8C3SEL7</accession>